<reference evidence="1 2" key="1">
    <citation type="submission" date="2022-11" db="EMBL/GenBank/DDBJ databases">
        <title>Mucor velutinosus strain NIH1002 WGS.</title>
        <authorList>
            <person name="Subramanian P."/>
            <person name="Mullikin J.C."/>
            <person name="Segre J.A."/>
            <person name="Zelazny A.M."/>
        </authorList>
    </citation>
    <scope>NUCLEOTIDE SEQUENCE [LARGE SCALE GENOMIC DNA]</scope>
    <source>
        <strain evidence="1 2">NIH1002</strain>
    </source>
</reference>
<evidence type="ECO:0000313" key="1">
    <source>
        <dbReference type="EMBL" id="KAK4518521.1"/>
    </source>
</evidence>
<protein>
    <submittedName>
        <fullName evidence="1">Uncharacterized protein</fullName>
    </submittedName>
</protein>
<dbReference type="GeneID" id="89952425"/>
<keyword evidence="2" id="KW-1185">Reference proteome</keyword>
<dbReference type="AlphaFoldDB" id="A0AAN7DJE2"/>
<comment type="caution">
    <text evidence="1">The sequence shown here is derived from an EMBL/GenBank/DDBJ whole genome shotgun (WGS) entry which is preliminary data.</text>
</comment>
<name>A0AAN7DJE2_9FUNG</name>
<dbReference type="RefSeq" id="XP_064685187.1">
    <property type="nucleotide sequence ID" value="XM_064827985.1"/>
</dbReference>
<accession>A0AAN7DJE2</accession>
<sequence>MGRRLSLYRVMDALPHLQRLDLHNMTRDNRRRAFFNAALLRPDLRGFPLQVLRIHIRDLTATLMDSIQLELRQLQSITIHGSSTLHQFARETGRIVRDHERALAKHRINPDQNLLTECTVLNTSLASLTFEDNLHVNLYLQHVHRIFSRVTRLRLHNCGMRGGGSLNAGAWNLQSFELDITNIRPPPQTIQVNTGTNARGFRLHNGRYIAIGPNEAFVPDLRLSALSLQQFVIYSAGLNQIFIIDHP</sequence>
<proteinExistence type="predicted"/>
<evidence type="ECO:0000313" key="2">
    <source>
        <dbReference type="Proteomes" id="UP001304243"/>
    </source>
</evidence>
<gene>
    <name evidence="1" type="ORF">ATC70_008739</name>
</gene>
<organism evidence="1 2">
    <name type="scientific">Mucor velutinosus</name>
    <dbReference type="NCBI Taxonomy" id="708070"/>
    <lineage>
        <taxon>Eukaryota</taxon>
        <taxon>Fungi</taxon>
        <taxon>Fungi incertae sedis</taxon>
        <taxon>Mucoromycota</taxon>
        <taxon>Mucoromycotina</taxon>
        <taxon>Mucoromycetes</taxon>
        <taxon>Mucorales</taxon>
        <taxon>Mucorineae</taxon>
        <taxon>Mucoraceae</taxon>
        <taxon>Mucor</taxon>
    </lineage>
</organism>
<dbReference type="EMBL" id="JASEJX010000012">
    <property type="protein sequence ID" value="KAK4518521.1"/>
    <property type="molecule type" value="Genomic_DNA"/>
</dbReference>
<dbReference type="Proteomes" id="UP001304243">
    <property type="component" value="Unassembled WGS sequence"/>
</dbReference>